<organism evidence="1">
    <name type="scientific">Zea mays</name>
    <name type="common">Maize</name>
    <dbReference type="NCBI Taxonomy" id="4577"/>
    <lineage>
        <taxon>Eukaryota</taxon>
        <taxon>Viridiplantae</taxon>
        <taxon>Streptophyta</taxon>
        <taxon>Embryophyta</taxon>
        <taxon>Tracheophyta</taxon>
        <taxon>Spermatophyta</taxon>
        <taxon>Magnoliopsida</taxon>
        <taxon>Liliopsida</taxon>
        <taxon>Poales</taxon>
        <taxon>Poaceae</taxon>
        <taxon>PACMAD clade</taxon>
        <taxon>Panicoideae</taxon>
        <taxon>Andropogonodae</taxon>
        <taxon>Andropogoneae</taxon>
        <taxon>Tripsacinae</taxon>
        <taxon>Zea</taxon>
    </lineage>
</organism>
<evidence type="ECO:0000313" key="1">
    <source>
        <dbReference type="EMBL" id="PWZ55292.1"/>
    </source>
</evidence>
<comment type="caution">
    <text evidence="1">The sequence shown here is derived from an EMBL/GenBank/DDBJ whole genome shotgun (WGS) entry which is preliminary data.</text>
</comment>
<accession>A0A317YC33</accession>
<dbReference type="EMBL" id="NCVQ01000001">
    <property type="protein sequence ID" value="PWZ55292.1"/>
    <property type="molecule type" value="Genomic_DNA"/>
</dbReference>
<name>A0A317YC33_MAIZE</name>
<protein>
    <submittedName>
        <fullName evidence="1">Uncharacterized protein</fullName>
    </submittedName>
</protein>
<gene>
    <name evidence="1" type="ORF">Zm00014a_009999</name>
</gene>
<dbReference type="AlphaFoldDB" id="A0A317YC33"/>
<reference evidence="1" key="1">
    <citation type="journal article" date="2018" name="Nat. Genet.">
        <title>Extensive intraspecific gene order and gene structural variations between Mo17 and other maize genomes.</title>
        <authorList>
            <person name="Sun S."/>
            <person name="Zhou Y."/>
            <person name="Chen J."/>
            <person name="Shi J."/>
            <person name="Zhao H."/>
            <person name="Zhao H."/>
            <person name="Song W."/>
            <person name="Zhang M."/>
            <person name="Cui Y."/>
            <person name="Dong X."/>
            <person name="Liu H."/>
            <person name="Ma X."/>
            <person name="Jiao Y."/>
            <person name="Wang B."/>
            <person name="Wei X."/>
            <person name="Stein J.C."/>
            <person name="Glaubitz J.C."/>
            <person name="Lu F."/>
            <person name="Yu G."/>
            <person name="Liang C."/>
            <person name="Fengler K."/>
            <person name="Li B."/>
            <person name="Rafalski A."/>
            <person name="Schnable P.S."/>
            <person name="Ware D.H."/>
            <person name="Buckler E.S."/>
            <person name="Lai J."/>
        </authorList>
    </citation>
    <scope>NUCLEOTIDE SEQUENCE [LARGE SCALE GENOMIC DNA]</scope>
    <source>
        <tissue evidence="1">Seedling</tissue>
    </source>
</reference>
<dbReference type="Proteomes" id="UP000251960">
    <property type="component" value="Chromosome 1"/>
</dbReference>
<sequence length="121" mass="13686">MGHGHWCPFQEERNLGWSYDQQISTGSRGTATPITRFEHPSEIERRLLAAVELMIGRHARPPPCKNICGAMAAFWLSSLDHLPKYQCRDIYIVACPDWFARPATATVVAQYLQADISSCYC</sequence>
<proteinExistence type="predicted"/>